<feature type="domain" description="Protein kinase" evidence="1">
    <location>
        <begin position="1"/>
        <end position="136"/>
    </location>
</feature>
<sequence length="140" mass="15666">MLDTTFSQVKIDNLGPPRVEIGCQHGGHATKEMSFVHVCRYAPESLRDGKFSPRSDVWSYGVTLYEMFSRGEDPQLGGCEQDQQQLLAALEAGTRLPCPPLCPQTVYVQLMTPCWQADTHARPSFPEICAIVQDMRTNMC</sequence>
<gene>
    <name evidence="2" type="ORF">PR048_018063</name>
</gene>
<organism evidence="2 3">
    <name type="scientific">Dryococelus australis</name>
    <dbReference type="NCBI Taxonomy" id="614101"/>
    <lineage>
        <taxon>Eukaryota</taxon>
        <taxon>Metazoa</taxon>
        <taxon>Ecdysozoa</taxon>
        <taxon>Arthropoda</taxon>
        <taxon>Hexapoda</taxon>
        <taxon>Insecta</taxon>
        <taxon>Pterygota</taxon>
        <taxon>Neoptera</taxon>
        <taxon>Polyneoptera</taxon>
        <taxon>Phasmatodea</taxon>
        <taxon>Verophasmatodea</taxon>
        <taxon>Anareolatae</taxon>
        <taxon>Phasmatidae</taxon>
        <taxon>Eurycanthinae</taxon>
        <taxon>Dryococelus</taxon>
    </lineage>
</organism>
<dbReference type="PROSITE" id="PS50011">
    <property type="entry name" value="PROTEIN_KINASE_DOM"/>
    <property type="match status" value="1"/>
</dbReference>
<dbReference type="Proteomes" id="UP001159363">
    <property type="component" value="Chromosome 5"/>
</dbReference>
<dbReference type="PANTHER" id="PTHR45807:SF7">
    <property type="entry name" value="TYROSINE-PROTEIN KINASE HOPSCOTCH"/>
    <property type="match status" value="1"/>
</dbReference>
<dbReference type="SMART" id="SM00219">
    <property type="entry name" value="TyrKc"/>
    <property type="match status" value="1"/>
</dbReference>
<reference evidence="2 3" key="1">
    <citation type="submission" date="2023-02" db="EMBL/GenBank/DDBJ databases">
        <title>LHISI_Scaffold_Assembly.</title>
        <authorList>
            <person name="Stuart O.P."/>
            <person name="Cleave R."/>
            <person name="Magrath M.J.L."/>
            <person name="Mikheyev A.S."/>
        </authorList>
    </citation>
    <scope>NUCLEOTIDE SEQUENCE [LARGE SCALE GENOMIC DNA]</scope>
    <source>
        <strain evidence="2">Daus_M_001</strain>
        <tissue evidence="2">Leg muscle</tissue>
    </source>
</reference>
<evidence type="ECO:0000313" key="3">
    <source>
        <dbReference type="Proteomes" id="UP001159363"/>
    </source>
</evidence>
<dbReference type="InterPro" id="IPR001245">
    <property type="entry name" value="Ser-Thr/Tyr_kinase_cat_dom"/>
</dbReference>
<dbReference type="SUPFAM" id="SSF56112">
    <property type="entry name" value="Protein kinase-like (PK-like)"/>
    <property type="match status" value="1"/>
</dbReference>
<comment type="caution">
    <text evidence="2">The sequence shown here is derived from an EMBL/GenBank/DDBJ whole genome shotgun (WGS) entry which is preliminary data.</text>
</comment>
<keyword evidence="3" id="KW-1185">Reference proteome</keyword>
<dbReference type="InterPro" id="IPR020635">
    <property type="entry name" value="Tyr_kinase_cat_dom"/>
</dbReference>
<dbReference type="PANTHER" id="PTHR45807">
    <property type="entry name" value="TYROSINE-PROTEIN KINASE HOPSCOTCH"/>
    <property type="match status" value="1"/>
</dbReference>
<dbReference type="Gene3D" id="1.10.510.10">
    <property type="entry name" value="Transferase(Phosphotransferase) domain 1"/>
    <property type="match status" value="1"/>
</dbReference>
<evidence type="ECO:0000313" key="2">
    <source>
        <dbReference type="EMBL" id="KAJ8881579.1"/>
    </source>
</evidence>
<protein>
    <recommendedName>
        <fullName evidence="1">Protein kinase domain-containing protein</fullName>
    </recommendedName>
</protein>
<dbReference type="EMBL" id="JARBHB010000006">
    <property type="protein sequence ID" value="KAJ8881579.1"/>
    <property type="molecule type" value="Genomic_DNA"/>
</dbReference>
<evidence type="ECO:0000259" key="1">
    <source>
        <dbReference type="PROSITE" id="PS50011"/>
    </source>
</evidence>
<accession>A0ABQ9HBD0</accession>
<proteinExistence type="predicted"/>
<dbReference type="InterPro" id="IPR000719">
    <property type="entry name" value="Prot_kinase_dom"/>
</dbReference>
<dbReference type="InterPro" id="IPR051286">
    <property type="entry name" value="JAK"/>
</dbReference>
<dbReference type="Pfam" id="PF07714">
    <property type="entry name" value="PK_Tyr_Ser-Thr"/>
    <property type="match status" value="1"/>
</dbReference>
<name>A0ABQ9HBD0_9NEOP</name>
<dbReference type="InterPro" id="IPR011009">
    <property type="entry name" value="Kinase-like_dom_sf"/>
</dbReference>